<organism evidence="2 3">
    <name type="scientific">Mycolicibacter arupensis</name>
    <dbReference type="NCBI Taxonomy" id="342002"/>
    <lineage>
        <taxon>Bacteria</taxon>
        <taxon>Bacillati</taxon>
        <taxon>Actinomycetota</taxon>
        <taxon>Actinomycetes</taxon>
        <taxon>Mycobacteriales</taxon>
        <taxon>Mycobacteriaceae</taxon>
        <taxon>Mycolicibacter</taxon>
    </lineage>
</organism>
<gene>
    <name evidence="2" type="ORF">E6Q54_09940</name>
</gene>
<evidence type="ECO:0000313" key="3">
    <source>
        <dbReference type="Proteomes" id="UP000321797"/>
    </source>
</evidence>
<dbReference type="InterPro" id="IPR018691">
    <property type="entry name" value="DUF2188"/>
</dbReference>
<feature type="region of interest" description="Disordered" evidence="1">
    <location>
        <begin position="1"/>
        <end position="77"/>
    </location>
</feature>
<protein>
    <submittedName>
        <fullName evidence="2">DUF2188 domain-containing protein</fullName>
    </submittedName>
</protein>
<dbReference type="EMBL" id="SSGD01000048">
    <property type="protein sequence ID" value="TXI56675.1"/>
    <property type="molecule type" value="Genomic_DNA"/>
</dbReference>
<name>A0A5C7Y431_9MYCO</name>
<sequence length="77" mass="8424">MADYDVQYDKNSDDWGAKRAGAGRAAGRYGTQAEAHDAARGFAERSGGGEVRDHRKDNNRIRNTDTVGKKDPYPPKG</sequence>
<comment type="caution">
    <text evidence="2">The sequence shown here is derived from an EMBL/GenBank/DDBJ whole genome shotgun (WGS) entry which is preliminary data.</text>
</comment>
<reference evidence="2 3" key="1">
    <citation type="submission" date="2018-09" db="EMBL/GenBank/DDBJ databases">
        <title>Metagenome Assembled Genomes from an Advanced Water Purification Facility.</title>
        <authorList>
            <person name="Stamps B.W."/>
            <person name="Spear J.R."/>
        </authorList>
    </citation>
    <scope>NUCLEOTIDE SEQUENCE [LARGE SCALE GENOMIC DNA]</scope>
    <source>
        <strain evidence="2">Bin_29_2</strain>
    </source>
</reference>
<dbReference type="Pfam" id="PF09954">
    <property type="entry name" value="DUF2188"/>
    <property type="match status" value="1"/>
</dbReference>
<accession>A0A5C7Y431</accession>
<evidence type="ECO:0000256" key="1">
    <source>
        <dbReference type="SAM" id="MobiDB-lite"/>
    </source>
</evidence>
<proteinExistence type="predicted"/>
<feature type="compositionally biased region" description="Basic and acidic residues" evidence="1">
    <location>
        <begin position="50"/>
        <end position="77"/>
    </location>
</feature>
<feature type="compositionally biased region" description="Basic and acidic residues" evidence="1">
    <location>
        <begin position="34"/>
        <end position="43"/>
    </location>
</feature>
<feature type="compositionally biased region" description="Basic and acidic residues" evidence="1">
    <location>
        <begin position="7"/>
        <end position="17"/>
    </location>
</feature>
<evidence type="ECO:0000313" key="2">
    <source>
        <dbReference type="EMBL" id="TXI56675.1"/>
    </source>
</evidence>
<feature type="compositionally biased region" description="Low complexity" evidence="1">
    <location>
        <begin position="18"/>
        <end position="30"/>
    </location>
</feature>
<dbReference type="Proteomes" id="UP000321797">
    <property type="component" value="Unassembled WGS sequence"/>
</dbReference>
<dbReference type="RefSeq" id="WP_125079707.1">
    <property type="nucleotide sequence ID" value="NZ_SSGD01000048.1"/>
</dbReference>
<dbReference type="AlphaFoldDB" id="A0A5C7Y431"/>